<accession>A0A1B7M2B7</accession>
<organism evidence="1 2">
    <name type="scientific">Enteractinococcus helveticum</name>
    <dbReference type="NCBI Taxonomy" id="1837282"/>
    <lineage>
        <taxon>Bacteria</taxon>
        <taxon>Bacillati</taxon>
        <taxon>Actinomycetota</taxon>
        <taxon>Actinomycetes</taxon>
        <taxon>Micrococcales</taxon>
        <taxon>Micrococcaceae</taxon>
    </lineage>
</organism>
<comment type="caution">
    <text evidence="1">The sequence shown here is derived from an EMBL/GenBank/DDBJ whole genome shotgun (WGS) entry which is preliminary data.</text>
</comment>
<reference evidence="1 2" key="1">
    <citation type="submission" date="2016-04" db="EMBL/GenBank/DDBJ databases">
        <title>First whole genome shotgun sequence of the bacterium Enteractinococcus sp. strain UASWS1574.</title>
        <authorList>
            <person name="Crovadore J."/>
            <person name="Chablais R."/>
            <person name="Lefort F."/>
        </authorList>
    </citation>
    <scope>NUCLEOTIDE SEQUENCE [LARGE SCALE GENOMIC DNA]</scope>
    <source>
        <strain evidence="1 2">UASWS1574</strain>
    </source>
</reference>
<dbReference type="EMBL" id="LXEY01000010">
    <property type="protein sequence ID" value="OAV62679.1"/>
    <property type="molecule type" value="Genomic_DNA"/>
</dbReference>
<sequence length="60" mass="6339">MNSKVGNTTGNWTVQTSGSLVIPGVETVNPKRFGIVAAQASTAWLRPRILNADATLVSNK</sequence>
<dbReference type="AlphaFoldDB" id="A0A1B7M2B7"/>
<evidence type="ECO:0000313" key="1">
    <source>
        <dbReference type="EMBL" id="OAV62679.1"/>
    </source>
</evidence>
<keyword evidence="2" id="KW-1185">Reference proteome</keyword>
<proteinExistence type="predicted"/>
<dbReference type="Proteomes" id="UP000078292">
    <property type="component" value="Unassembled WGS sequence"/>
</dbReference>
<gene>
    <name evidence="1" type="ORF">A6F49_05845</name>
</gene>
<evidence type="ECO:0000313" key="2">
    <source>
        <dbReference type="Proteomes" id="UP000078292"/>
    </source>
</evidence>
<protein>
    <submittedName>
        <fullName evidence="1">Uncharacterized protein</fullName>
    </submittedName>
</protein>
<name>A0A1B7M2B7_9MICC</name>